<evidence type="ECO:0000313" key="5">
    <source>
        <dbReference type="RefSeq" id="XP_036368218.1"/>
    </source>
</evidence>
<feature type="chain" id="PRO_5028945246" evidence="2">
    <location>
        <begin position="23"/>
        <end position="383"/>
    </location>
</feature>
<accession>A0A7E6FKS7</accession>
<dbReference type="PANTHER" id="PTHR46190">
    <property type="entry name" value="SI:CH211-201H21.5-RELATED"/>
    <property type="match status" value="1"/>
</dbReference>
<evidence type="ECO:0000256" key="2">
    <source>
        <dbReference type="SAM" id="SignalP"/>
    </source>
</evidence>
<dbReference type="CDD" id="cd02649">
    <property type="entry name" value="nuc_hydro_CeIAG"/>
    <property type="match status" value="1"/>
</dbReference>
<keyword evidence="4" id="KW-1185">Reference proteome</keyword>
<protein>
    <submittedName>
        <fullName evidence="5">Inosine-uridine preferring nucleoside hydrolase-like isoform X1</fullName>
    </submittedName>
</protein>
<dbReference type="InterPro" id="IPR001910">
    <property type="entry name" value="Inosine/uridine_hydrolase_dom"/>
</dbReference>
<dbReference type="AlphaFoldDB" id="A0A7E6FKS7"/>
<comment type="similarity">
    <text evidence="1">Belongs to the IUNH family.</text>
</comment>
<dbReference type="Pfam" id="PF01156">
    <property type="entry name" value="IU_nuc_hydro"/>
    <property type="match status" value="1"/>
</dbReference>
<dbReference type="InterPro" id="IPR052775">
    <property type="entry name" value="IUN_hydrolase"/>
</dbReference>
<name>A0A7E6FKS7_9MOLL</name>
<evidence type="ECO:0000256" key="1">
    <source>
        <dbReference type="ARBA" id="ARBA00009176"/>
    </source>
</evidence>
<evidence type="ECO:0000259" key="3">
    <source>
        <dbReference type="Pfam" id="PF01156"/>
    </source>
</evidence>
<keyword evidence="2" id="KW-0732">Signal</keyword>
<organism evidence="4 5">
    <name type="scientific">Octopus sinensis</name>
    <name type="common">East Asian common octopus</name>
    <dbReference type="NCBI Taxonomy" id="2607531"/>
    <lineage>
        <taxon>Eukaryota</taxon>
        <taxon>Metazoa</taxon>
        <taxon>Spiralia</taxon>
        <taxon>Lophotrochozoa</taxon>
        <taxon>Mollusca</taxon>
        <taxon>Cephalopoda</taxon>
        <taxon>Coleoidea</taxon>
        <taxon>Octopodiformes</taxon>
        <taxon>Octopoda</taxon>
        <taxon>Incirrata</taxon>
        <taxon>Octopodidae</taxon>
        <taxon>Octopus</taxon>
    </lineage>
</organism>
<evidence type="ECO:0000313" key="4">
    <source>
        <dbReference type="Proteomes" id="UP000515154"/>
    </source>
</evidence>
<dbReference type="RefSeq" id="XP_036368218.1">
    <property type="nucleotide sequence ID" value="XM_036512325.1"/>
</dbReference>
<dbReference type="Gene3D" id="3.90.245.10">
    <property type="entry name" value="Ribonucleoside hydrolase-like"/>
    <property type="match status" value="1"/>
</dbReference>
<feature type="domain" description="Inosine/uridine-preferring nucleoside hydrolase" evidence="3">
    <location>
        <begin position="76"/>
        <end position="371"/>
    </location>
</feature>
<proteinExistence type="inferred from homology"/>
<dbReference type="Proteomes" id="UP000515154">
    <property type="component" value="Linkage group LG22"/>
</dbReference>
<reference evidence="5" key="1">
    <citation type="submission" date="2025-08" db="UniProtKB">
        <authorList>
            <consortium name="RefSeq"/>
        </authorList>
    </citation>
    <scope>IDENTIFICATION</scope>
</reference>
<dbReference type="PANTHER" id="PTHR46190:SF1">
    <property type="entry name" value="SI:CH211-201H21.5"/>
    <property type="match status" value="1"/>
</dbReference>
<dbReference type="GO" id="GO:0016799">
    <property type="term" value="F:hydrolase activity, hydrolyzing N-glycosyl compounds"/>
    <property type="evidence" value="ECO:0007669"/>
    <property type="project" value="InterPro"/>
</dbReference>
<dbReference type="SUPFAM" id="SSF53590">
    <property type="entry name" value="Nucleoside hydrolase"/>
    <property type="match status" value="1"/>
</dbReference>
<dbReference type="InterPro" id="IPR036452">
    <property type="entry name" value="Ribo_hydro-like"/>
</dbReference>
<sequence>MPTTSFWFNFTLFVNTSPWLTASSTCEYLLYQVTRHSIAATTAYTTCVQPALPCNLNFLYRDSTIVYLTTNCNKKIIIDTDPGIDDAQAILMALGKDSSVDVVAITTVQGNAPVMNTSLNTLRLLKVANRQDIPVFQGCKYPLMQRAQHAQYYHGKDGLGDVPDSEAPGLDHLQKEHAVNALIHLVNQNPGELHLVSLAPLTNIATAITLDPDFGSKLKSCYIMGGNYKGVGNISRSAEFNFYNDPEAASIVLKKLSCPITLITWELCEDLKQPSSFFEKLLIHPGKKTALMQKVFKNAMKQAEARQRYAVMCDELAMAAIVNDQCVLDSVELYAEVELNGSKTRGQMVPDWTNITGKPSNVQIVTKMDLNIVVDILKKCYDF</sequence>
<feature type="signal peptide" evidence="2">
    <location>
        <begin position="1"/>
        <end position="22"/>
    </location>
</feature>
<gene>
    <name evidence="5" type="primary">LOC115223238</name>
</gene>